<protein>
    <submittedName>
        <fullName evidence="4">Twitching mobility protein</fullName>
    </submittedName>
</protein>
<feature type="region of interest" description="Disordered" evidence="2">
    <location>
        <begin position="1"/>
        <end position="23"/>
    </location>
</feature>
<organism evidence="4 5">
    <name type="scientific">Candidatus Nanosyncoccus nanoralicus</name>
    <dbReference type="NCBI Taxonomy" id="2171996"/>
    <lineage>
        <taxon>Bacteria</taxon>
        <taxon>Candidatus Saccharimonadota</taxon>
        <taxon>Candidatus Nanosyncoccalia</taxon>
        <taxon>Candidatus Nanosyncoccales</taxon>
        <taxon>Candidatus Nanosyncoccaceae</taxon>
        <taxon>Candidatus Nanosyncoccus</taxon>
    </lineage>
</organism>
<dbReference type="CDD" id="cd01131">
    <property type="entry name" value="PilT"/>
    <property type="match status" value="1"/>
</dbReference>
<name>A0ABY0FK32_9BACT</name>
<dbReference type="InterPro" id="IPR027417">
    <property type="entry name" value="P-loop_NTPase"/>
</dbReference>
<dbReference type="Pfam" id="PF00437">
    <property type="entry name" value="T2SSE"/>
    <property type="match status" value="1"/>
</dbReference>
<feature type="domain" description="Bacterial type II secretion system protein E" evidence="3">
    <location>
        <begin position="264"/>
        <end position="278"/>
    </location>
</feature>
<evidence type="ECO:0000256" key="2">
    <source>
        <dbReference type="SAM" id="MobiDB-lite"/>
    </source>
</evidence>
<feature type="compositionally biased region" description="Polar residues" evidence="2">
    <location>
        <begin position="1"/>
        <end position="11"/>
    </location>
</feature>
<dbReference type="InterPro" id="IPR050921">
    <property type="entry name" value="T4SS_GSP_E_ATPase"/>
</dbReference>
<evidence type="ECO:0000313" key="4">
    <source>
        <dbReference type="EMBL" id="RYC73686.1"/>
    </source>
</evidence>
<dbReference type="Gene3D" id="3.40.50.300">
    <property type="entry name" value="P-loop containing nucleotide triphosphate hydrolases"/>
    <property type="match status" value="1"/>
</dbReference>
<dbReference type="NCBIfam" id="TIGR01420">
    <property type="entry name" value="pilT_fam"/>
    <property type="match status" value="1"/>
</dbReference>
<dbReference type="PANTHER" id="PTHR30486:SF16">
    <property type="entry name" value="TWITCHING MOTILITY PROTEIN PILT"/>
    <property type="match status" value="1"/>
</dbReference>
<dbReference type="Gene3D" id="3.30.450.90">
    <property type="match status" value="1"/>
</dbReference>
<dbReference type="SMART" id="SM00382">
    <property type="entry name" value="AAA"/>
    <property type="match status" value="1"/>
</dbReference>
<reference evidence="4 5" key="1">
    <citation type="journal article" date="2018" name="bioRxiv">
        <title>Evidence of independent acquisition and adaption of ultra-small bacteria to human hosts across the highly diverse yet reduced genomes of the phylum Saccharibacteria.</title>
        <authorList>
            <person name="McLean J.S."/>
            <person name="Bor B."/>
            <person name="To T.T."/>
            <person name="Liu Q."/>
            <person name="Kearns K.A."/>
            <person name="Solden L.M."/>
            <person name="Wrighton K.C."/>
            <person name="He X."/>
            <person name="Shi W."/>
        </authorList>
    </citation>
    <scope>NUCLEOTIDE SEQUENCE [LARGE SCALE GENOMIC DNA]</scope>
    <source>
        <strain evidence="4 5">TM7_KMM_G3_1_HOT_351</strain>
    </source>
</reference>
<comment type="similarity">
    <text evidence="1">Belongs to the GSP E family.</text>
</comment>
<comment type="caution">
    <text evidence="4">The sequence shown here is derived from an EMBL/GenBank/DDBJ whole genome shotgun (WGS) entry which is preliminary data.</text>
</comment>
<dbReference type="InterPro" id="IPR001482">
    <property type="entry name" value="T2SS/T4SS_dom"/>
</dbReference>
<evidence type="ECO:0000256" key="1">
    <source>
        <dbReference type="ARBA" id="ARBA00006611"/>
    </source>
</evidence>
<reference evidence="4 5" key="2">
    <citation type="journal article" date="2020" name="Cell Rep.">
        <title>Acquisition and Adaptation of Ultra-small Parasitic Reduced Genome Bacteria to Mammalian Hosts.</title>
        <authorList>
            <person name="McLean J.S."/>
            <person name="Bor B."/>
            <person name="Kerns K.A."/>
            <person name="Liu Q."/>
            <person name="To T.T."/>
            <person name="Solden L."/>
            <person name="Hendrickson E.L."/>
            <person name="Wrighton K."/>
            <person name="Shi W."/>
            <person name="He X."/>
        </authorList>
    </citation>
    <scope>NUCLEOTIDE SEQUENCE [LARGE SCALE GENOMIC DNA]</scope>
    <source>
        <strain evidence="4 5">TM7_KMM_G3_1_HOT_351</strain>
    </source>
</reference>
<gene>
    <name evidence="4" type="primary">pilT</name>
    <name evidence="4" type="ORF">G3KMM_00252</name>
</gene>
<dbReference type="EMBL" id="PRLL01000005">
    <property type="protein sequence ID" value="RYC73686.1"/>
    <property type="molecule type" value="Genomic_DNA"/>
</dbReference>
<dbReference type="PANTHER" id="PTHR30486">
    <property type="entry name" value="TWITCHING MOTILITY PROTEIN PILT"/>
    <property type="match status" value="1"/>
</dbReference>
<accession>A0ABY0FK32</accession>
<keyword evidence="5" id="KW-1185">Reference proteome</keyword>
<evidence type="ECO:0000259" key="3">
    <source>
        <dbReference type="PROSITE" id="PS00662"/>
    </source>
</evidence>
<dbReference type="Proteomes" id="UP001191004">
    <property type="component" value="Unassembled WGS sequence"/>
</dbReference>
<evidence type="ECO:0000313" key="5">
    <source>
        <dbReference type="Proteomes" id="UP001191004"/>
    </source>
</evidence>
<dbReference type="PROSITE" id="PS00662">
    <property type="entry name" value="T2SP_E"/>
    <property type="match status" value="1"/>
</dbReference>
<dbReference type="InterPro" id="IPR003593">
    <property type="entry name" value="AAA+_ATPase"/>
</dbReference>
<dbReference type="InterPro" id="IPR006321">
    <property type="entry name" value="PilT/PilU"/>
</dbReference>
<proteinExistence type="inferred from homology"/>
<dbReference type="SUPFAM" id="SSF52540">
    <property type="entry name" value="P-loop containing nucleoside triphosphate hydrolases"/>
    <property type="match status" value="1"/>
</dbReference>
<dbReference type="RefSeq" id="WP_241569022.1">
    <property type="nucleotide sequence ID" value="NZ_PRLL01000005.1"/>
</dbReference>
<sequence length="422" mass="45633">MQQNTQPQANMTGPAPAMGVAGVSQTNPMQAPVQQAQVQAQPTAITGTAVKTTAANQAAAASTPTSLPTSIKIETLLEECIRRGASDLHIQVGLPPILRIDGSLTPIPNTPALTSEMVEKLVFSTLDSMQREVLSKDKEFDYSFSFGEIARFRVNAFNEKGNLAAAFRLIPTKMPTIEELGMPQVISSFADYPRGLVLVTGPTGSGKSTTLAAIINKINSEKAMHILTIEDPIEFTHKSIRSVVAQREVHYDTYSFSRALKSALREDPDVVLLGEMRDLETISSAITIAETGHLVFATLHTNSAAQSIDRMIDVFPAEQQPQIRSQLAGILMAVCSQRLVPAIGGGRVVAAEIMIANSAVRSIIREGKTHQLDNTIQTGANEGMQTMDRTLAKLVQQGTVTYDSARDYAVDMREFDRLVKGI</sequence>